<keyword evidence="1" id="KW-0812">Transmembrane</keyword>
<reference evidence="2 3" key="1">
    <citation type="submission" date="2018-06" db="EMBL/GenBank/DDBJ databases">
        <authorList>
            <consortium name="Pathogen Informatics"/>
            <person name="Doyle S."/>
        </authorList>
    </citation>
    <scope>NUCLEOTIDE SEQUENCE [LARGE SCALE GENOMIC DNA]</scope>
    <source>
        <strain evidence="2 3">NCTC11343</strain>
    </source>
</reference>
<keyword evidence="1" id="KW-0472">Membrane</keyword>
<dbReference type="EMBL" id="UAUU01000011">
    <property type="protein sequence ID" value="SPZ92747.1"/>
    <property type="molecule type" value="Genomic_DNA"/>
</dbReference>
<feature type="transmembrane region" description="Helical" evidence="1">
    <location>
        <begin position="6"/>
        <end position="29"/>
    </location>
</feature>
<name>A0A2X2JEJ7_SPHMU</name>
<proteinExistence type="predicted"/>
<evidence type="ECO:0000313" key="3">
    <source>
        <dbReference type="Proteomes" id="UP000251241"/>
    </source>
</evidence>
<keyword evidence="1" id="KW-1133">Transmembrane helix</keyword>
<evidence type="ECO:0000313" key="2">
    <source>
        <dbReference type="EMBL" id="SPZ92747.1"/>
    </source>
</evidence>
<sequence>MVLCVFFGKIYCFIKVVLYFILFITNIVVSI</sequence>
<evidence type="ECO:0000256" key="1">
    <source>
        <dbReference type="SAM" id="Phobius"/>
    </source>
</evidence>
<dbReference type="Proteomes" id="UP000251241">
    <property type="component" value="Unassembled WGS sequence"/>
</dbReference>
<organism evidence="2 3">
    <name type="scientific">Sphingobacterium multivorum</name>
    <dbReference type="NCBI Taxonomy" id="28454"/>
    <lineage>
        <taxon>Bacteria</taxon>
        <taxon>Pseudomonadati</taxon>
        <taxon>Bacteroidota</taxon>
        <taxon>Sphingobacteriia</taxon>
        <taxon>Sphingobacteriales</taxon>
        <taxon>Sphingobacteriaceae</taxon>
        <taxon>Sphingobacterium</taxon>
    </lineage>
</organism>
<accession>A0A2X2JEJ7</accession>
<gene>
    <name evidence="2" type="ORF">NCTC11343_04732</name>
</gene>
<protein>
    <submittedName>
        <fullName evidence="2">Uncharacterized protein</fullName>
    </submittedName>
</protein>
<dbReference type="AlphaFoldDB" id="A0A2X2JEJ7"/>